<gene>
    <name evidence="2" type="ORF">V6N12_038351</name>
</gene>
<accession>A0ABR2BEW9</accession>
<keyword evidence="3" id="KW-1185">Reference proteome</keyword>
<comment type="caution">
    <text evidence="2">The sequence shown here is derived from an EMBL/GenBank/DDBJ whole genome shotgun (WGS) entry which is preliminary data.</text>
</comment>
<feature type="compositionally biased region" description="Basic and acidic residues" evidence="1">
    <location>
        <begin position="68"/>
        <end position="78"/>
    </location>
</feature>
<protein>
    <submittedName>
        <fullName evidence="2">Uncharacterized protein</fullName>
    </submittedName>
</protein>
<sequence length="78" mass="9268">MKPLKDGSLRKESKREMLDKTRNAMAIYRKSTPMEQDTLQSDGEKTVSKTKTWPLQLRHQQRKTGCFQRHEGDDFERQ</sequence>
<feature type="region of interest" description="Disordered" evidence="1">
    <location>
        <begin position="29"/>
        <end position="78"/>
    </location>
</feature>
<organism evidence="2 3">
    <name type="scientific">Hibiscus sabdariffa</name>
    <name type="common">roselle</name>
    <dbReference type="NCBI Taxonomy" id="183260"/>
    <lineage>
        <taxon>Eukaryota</taxon>
        <taxon>Viridiplantae</taxon>
        <taxon>Streptophyta</taxon>
        <taxon>Embryophyta</taxon>
        <taxon>Tracheophyta</taxon>
        <taxon>Spermatophyta</taxon>
        <taxon>Magnoliopsida</taxon>
        <taxon>eudicotyledons</taxon>
        <taxon>Gunneridae</taxon>
        <taxon>Pentapetalae</taxon>
        <taxon>rosids</taxon>
        <taxon>malvids</taxon>
        <taxon>Malvales</taxon>
        <taxon>Malvaceae</taxon>
        <taxon>Malvoideae</taxon>
        <taxon>Hibiscus</taxon>
    </lineage>
</organism>
<evidence type="ECO:0000313" key="2">
    <source>
        <dbReference type="EMBL" id="KAK8505612.1"/>
    </source>
</evidence>
<dbReference type="EMBL" id="JBBPBM010000125">
    <property type="protein sequence ID" value="KAK8505612.1"/>
    <property type="molecule type" value="Genomic_DNA"/>
</dbReference>
<evidence type="ECO:0000313" key="3">
    <source>
        <dbReference type="Proteomes" id="UP001472677"/>
    </source>
</evidence>
<name>A0ABR2BEW9_9ROSI</name>
<dbReference type="Proteomes" id="UP001472677">
    <property type="component" value="Unassembled WGS sequence"/>
</dbReference>
<evidence type="ECO:0000256" key="1">
    <source>
        <dbReference type="SAM" id="MobiDB-lite"/>
    </source>
</evidence>
<proteinExistence type="predicted"/>
<reference evidence="2 3" key="1">
    <citation type="journal article" date="2024" name="G3 (Bethesda)">
        <title>Genome assembly of Hibiscus sabdariffa L. provides insights into metabolisms of medicinal natural products.</title>
        <authorList>
            <person name="Kim T."/>
        </authorList>
    </citation>
    <scope>NUCLEOTIDE SEQUENCE [LARGE SCALE GENOMIC DNA]</scope>
    <source>
        <strain evidence="2">TK-2024</strain>
        <tissue evidence="2">Old leaves</tissue>
    </source>
</reference>